<accession>A0ABS9XW13</accession>
<protein>
    <submittedName>
        <fullName evidence="3">Helix-turn-helix domain-containing protein</fullName>
    </submittedName>
</protein>
<evidence type="ECO:0000256" key="1">
    <source>
        <dbReference type="ARBA" id="ARBA00023125"/>
    </source>
</evidence>
<reference evidence="3" key="1">
    <citation type="submission" date="2022-03" db="EMBL/GenBank/DDBJ databases">
        <title>Streptomyces 7R015 and 7R016 isolated from Barleria lupulina in Thailand.</title>
        <authorList>
            <person name="Kanchanasin P."/>
            <person name="Phongsopitanun W."/>
            <person name="Tanasupawat S."/>
        </authorList>
    </citation>
    <scope>NUCLEOTIDE SEQUENCE</scope>
    <source>
        <strain evidence="3">7R016</strain>
    </source>
</reference>
<evidence type="ECO:0000259" key="2">
    <source>
        <dbReference type="PROSITE" id="PS50943"/>
    </source>
</evidence>
<dbReference type="CDD" id="cd00093">
    <property type="entry name" value="HTH_XRE"/>
    <property type="match status" value="1"/>
</dbReference>
<keyword evidence="1" id="KW-0238">DNA-binding</keyword>
<evidence type="ECO:0000313" key="3">
    <source>
        <dbReference type="EMBL" id="MCI3246273.1"/>
    </source>
</evidence>
<dbReference type="RefSeq" id="WP_242713624.1">
    <property type="nucleotide sequence ID" value="NZ_JALDAX010000032.1"/>
</dbReference>
<feature type="domain" description="HTH cro/C1-type" evidence="2">
    <location>
        <begin position="23"/>
        <end position="77"/>
    </location>
</feature>
<dbReference type="SMART" id="SM00530">
    <property type="entry name" value="HTH_XRE"/>
    <property type="match status" value="1"/>
</dbReference>
<organism evidence="3 4">
    <name type="scientific">Streptomyces spinosisporus</name>
    <dbReference type="NCBI Taxonomy" id="2927582"/>
    <lineage>
        <taxon>Bacteria</taxon>
        <taxon>Bacillati</taxon>
        <taxon>Actinomycetota</taxon>
        <taxon>Actinomycetes</taxon>
        <taxon>Kitasatosporales</taxon>
        <taxon>Streptomycetaceae</taxon>
        <taxon>Streptomyces</taxon>
    </lineage>
</organism>
<proteinExistence type="predicted"/>
<keyword evidence="4" id="KW-1185">Reference proteome</keyword>
<evidence type="ECO:0000313" key="4">
    <source>
        <dbReference type="Proteomes" id="UP001165270"/>
    </source>
</evidence>
<dbReference type="InterPro" id="IPR001387">
    <property type="entry name" value="Cro/C1-type_HTH"/>
</dbReference>
<dbReference type="PANTHER" id="PTHR46797">
    <property type="entry name" value="HTH-TYPE TRANSCRIPTIONAL REGULATOR"/>
    <property type="match status" value="1"/>
</dbReference>
<dbReference type="InterPro" id="IPR010982">
    <property type="entry name" value="Lambda_DNA-bd_dom_sf"/>
</dbReference>
<dbReference type="Pfam" id="PF01381">
    <property type="entry name" value="HTH_3"/>
    <property type="match status" value="1"/>
</dbReference>
<dbReference type="InterPro" id="IPR050807">
    <property type="entry name" value="TransReg_Diox_bact_type"/>
</dbReference>
<dbReference type="SUPFAM" id="SSF47413">
    <property type="entry name" value="lambda repressor-like DNA-binding domains"/>
    <property type="match status" value="1"/>
</dbReference>
<dbReference type="Proteomes" id="UP001165270">
    <property type="component" value="Unassembled WGS sequence"/>
</dbReference>
<sequence length="79" mass="9386">MQVHLSDDDEWLQRERQRIGRRIRVTREDRDLTQEQVFLAVPMNRSHYQQIESGEANPTLDMLLRIARVIGVTISDLLR</sequence>
<dbReference type="PANTHER" id="PTHR46797:SF1">
    <property type="entry name" value="METHYLPHOSPHONATE SYNTHASE"/>
    <property type="match status" value="1"/>
</dbReference>
<gene>
    <name evidence="3" type="ORF">MQN93_41945</name>
</gene>
<dbReference type="Gene3D" id="1.10.260.40">
    <property type="entry name" value="lambda repressor-like DNA-binding domains"/>
    <property type="match status" value="1"/>
</dbReference>
<dbReference type="PROSITE" id="PS50943">
    <property type="entry name" value="HTH_CROC1"/>
    <property type="match status" value="1"/>
</dbReference>
<comment type="caution">
    <text evidence="3">The sequence shown here is derived from an EMBL/GenBank/DDBJ whole genome shotgun (WGS) entry which is preliminary data.</text>
</comment>
<dbReference type="EMBL" id="JALDAX010000032">
    <property type="protein sequence ID" value="MCI3246273.1"/>
    <property type="molecule type" value="Genomic_DNA"/>
</dbReference>
<name>A0ABS9XW13_9ACTN</name>